<protein>
    <recommendedName>
        <fullName evidence="1">Fungal lipase-type domain-containing protein</fullName>
    </recommendedName>
</protein>
<dbReference type="SUPFAM" id="SSF53474">
    <property type="entry name" value="alpha/beta-Hydrolases"/>
    <property type="match status" value="1"/>
</dbReference>
<dbReference type="Gene3D" id="3.40.50.1820">
    <property type="entry name" value="alpha/beta hydrolase"/>
    <property type="match status" value="1"/>
</dbReference>
<dbReference type="InterPro" id="IPR029058">
    <property type="entry name" value="AB_hydrolase_fold"/>
</dbReference>
<name>A0A3B0ZRV4_9ZZZZ</name>
<feature type="domain" description="Fungal lipase-type" evidence="1">
    <location>
        <begin position="97"/>
        <end position="218"/>
    </location>
</feature>
<dbReference type="InterPro" id="IPR002921">
    <property type="entry name" value="Fungal_lipase-type"/>
</dbReference>
<dbReference type="Pfam" id="PF01764">
    <property type="entry name" value="Lipase_3"/>
    <property type="match status" value="1"/>
</dbReference>
<reference evidence="2" key="1">
    <citation type="submission" date="2018-06" db="EMBL/GenBank/DDBJ databases">
        <authorList>
            <person name="Zhirakovskaya E."/>
        </authorList>
    </citation>
    <scope>NUCLEOTIDE SEQUENCE</scope>
</reference>
<dbReference type="PANTHER" id="PTHR45856:SF24">
    <property type="entry name" value="FUNGAL LIPASE-LIKE DOMAIN-CONTAINING PROTEIN"/>
    <property type="match status" value="1"/>
</dbReference>
<sequence>MPSAIHHALFFIPSMVWLCLLAIVIATPAQANKPQANEIFTELLSFAHMANAAYQTESAIRQTTSAQGYTLTHYGRIPEVEVFYFLATNDDTKTQRIAVRGTANVENVLVNLNMQLVADKHTGVRLHHGFARSAEGIYRAVKPHLKPGYRIETTGHSLGGAVALALAMHLDAASFPVMRVITFGQPKLTNTAGATAYQHLNITRVVMPKDVVPLVPFLDLTGDWRQLGERADIYWPLGQEILLLKGKDYARLDEWGSLRRTTSFLNEQPSEENLRQHQMQNYLRLIEQKRPGARLTPYQNNFNPLEWFNLN</sequence>
<gene>
    <name evidence="2" type="ORF">MNBD_GAMMA19-1559</name>
</gene>
<dbReference type="CDD" id="cd00519">
    <property type="entry name" value="Lipase_3"/>
    <property type="match status" value="1"/>
</dbReference>
<accession>A0A3B0ZRV4</accession>
<dbReference type="InterPro" id="IPR051218">
    <property type="entry name" value="Sec_MonoDiacylglyc_Lipase"/>
</dbReference>
<dbReference type="PANTHER" id="PTHR45856">
    <property type="entry name" value="ALPHA/BETA-HYDROLASES SUPERFAMILY PROTEIN"/>
    <property type="match status" value="1"/>
</dbReference>
<evidence type="ECO:0000313" key="2">
    <source>
        <dbReference type="EMBL" id="VAW96285.1"/>
    </source>
</evidence>
<evidence type="ECO:0000259" key="1">
    <source>
        <dbReference type="Pfam" id="PF01764"/>
    </source>
</evidence>
<proteinExistence type="predicted"/>
<dbReference type="GO" id="GO:0006629">
    <property type="term" value="P:lipid metabolic process"/>
    <property type="evidence" value="ECO:0007669"/>
    <property type="project" value="InterPro"/>
</dbReference>
<dbReference type="AlphaFoldDB" id="A0A3B0ZRV4"/>
<dbReference type="EMBL" id="UOFV01000082">
    <property type="protein sequence ID" value="VAW96285.1"/>
    <property type="molecule type" value="Genomic_DNA"/>
</dbReference>
<organism evidence="2">
    <name type="scientific">hydrothermal vent metagenome</name>
    <dbReference type="NCBI Taxonomy" id="652676"/>
    <lineage>
        <taxon>unclassified sequences</taxon>
        <taxon>metagenomes</taxon>
        <taxon>ecological metagenomes</taxon>
    </lineage>
</organism>